<name>A0A1I3RPQ6_9FLAO</name>
<dbReference type="Proteomes" id="UP000243887">
    <property type="component" value="Unassembled WGS sequence"/>
</dbReference>
<evidence type="ECO:0000313" key="4">
    <source>
        <dbReference type="Proteomes" id="UP000243887"/>
    </source>
</evidence>
<evidence type="ECO:0000256" key="2">
    <source>
        <dbReference type="SAM" id="Phobius"/>
    </source>
</evidence>
<feature type="transmembrane region" description="Helical" evidence="2">
    <location>
        <begin position="6"/>
        <end position="27"/>
    </location>
</feature>
<sequence>MSNNLGSTAMAVLAGVVVGAGLGILFAPEEGKKVRNKIKKGFDQSKDELTDKIDELKKQVKNVVERKKNDFESGFEELVSTTGKKSEDVIEALEKKLAHLKSEAEKQVAAAKK</sequence>
<organism evidence="3 4">
    <name type="scientific">Myroides guanonis</name>
    <dbReference type="NCBI Taxonomy" id="1150112"/>
    <lineage>
        <taxon>Bacteria</taxon>
        <taxon>Pseudomonadati</taxon>
        <taxon>Bacteroidota</taxon>
        <taxon>Flavobacteriia</taxon>
        <taxon>Flavobacteriales</taxon>
        <taxon>Flavobacteriaceae</taxon>
        <taxon>Myroides</taxon>
    </lineage>
</organism>
<accession>A0A1I3RPQ6</accession>
<dbReference type="OrthoDB" id="598035at2"/>
<dbReference type="STRING" id="1150112.SAMN04487893_10885"/>
<evidence type="ECO:0000313" key="3">
    <source>
        <dbReference type="EMBL" id="SFJ47166.1"/>
    </source>
</evidence>
<gene>
    <name evidence="3" type="ORF">SAMN04487893_10885</name>
</gene>
<reference evidence="4" key="1">
    <citation type="submission" date="2016-10" db="EMBL/GenBank/DDBJ databases">
        <authorList>
            <person name="Varghese N."/>
            <person name="Submissions S."/>
        </authorList>
    </citation>
    <scope>NUCLEOTIDE SEQUENCE [LARGE SCALE GENOMIC DNA]</scope>
    <source>
        <strain evidence="4">DSM 26542</strain>
    </source>
</reference>
<dbReference type="Gene3D" id="1.20.120.20">
    <property type="entry name" value="Apolipoprotein"/>
    <property type="match status" value="1"/>
</dbReference>
<keyword evidence="2" id="KW-0812">Transmembrane</keyword>
<protein>
    <submittedName>
        <fullName evidence="3">Gas vesicle protein</fullName>
    </submittedName>
</protein>
<dbReference type="PANTHER" id="PTHR35792">
    <property type="entry name" value="GENERAL STRESS PROTEIN"/>
    <property type="match status" value="1"/>
</dbReference>
<dbReference type="AlphaFoldDB" id="A0A1I3RPQ6"/>
<dbReference type="SUPFAM" id="SSF58113">
    <property type="entry name" value="Apolipoprotein A-I"/>
    <property type="match status" value="1"/>
</dbReference>
<dbReference type="Pfam" id="PF12732">
    <property type="entry name" value="YtxH"/>
    <property type="match status" value="1"/>
</dbReference>
<dbReference type="EMBL" id="FORU01000008">
    <property type="protein sequence ID" value="SFJ47166.1"/>
    <property type="molecule type" value="Genomic_DNA"/>
</dbReference>
<keyword evidence="4" id="KW-1185">Reference proteome</keyword>
<keyword evidence="1" id="KW-0175">Coiled coil</keyword>
<dbReference type="InterPro" id="IPR024623">
    <property type="entry name" value="YtxH"/>
</dbReference>
<proteinExistence type="predicted"/>
<feature type="coiled-coil region" evidence="1">
    <location>
        <begin position="39"/>
        <end position="110"/>
    </location>
</feature>
<dbReference type="PANTHER" id="PTHR35792:SF1">
    <property type="entry name" value="SLL0268 PROTEIN"/>
    <property type="match status" value="1"/>
</dbReference>
<dbReference type="InterPro" id="IPR052928">
    <property type="entry name" value="Desiccation-related_membrane"/>
</dbReference>
<keyword evidence="2" id="KW-1133">Transmembrane helix</keyword>
<keyword evidence="2" id="KW-0472">Membrane</keyword>
<dbReference type="RefSeq" id="WP_090679149.1">
    <property type="nucleotide sequence ID" value="NZ_FORU01000008.1"/>
</dbReference>
<evidence type="ECO:0000256" key="1">
    <source>
        <dbReference type="SAM" id="Coils"/>
    </source>
</evidence>